<protein>
    <submittedName>
        <fullName evidence="1">Uncharacterized protein</fullName>
    </submittedName>
</protein>
<organism evidence="1">
    <name type="scientific">marine sediment metagenome</name>
    <dbReference type="NCBI Taxonomy" id="412755"/>
    <lineage>
        <taxon>unclassified sequences</taxon>
        <taxon>metagenomes</taxon>
        <taxon>ecological metagenomes</taxon>
    </lineage>
</organism>
<gene>
    <name evidence="1" type="ORF">LCGC14_1994590</name>
</gene>
<evidence type="ECO:0000313" key="1">
    <source>
        <dbReference type="EMBL" id="KKL81456.1"/>
    </source>
</evidence>
<reference evidence="1" key="1">
    <citation type="journal article" date="2015" name="Nature">
        <title>Complex archaea that bridge the gap between prokaryotes and eukaryotes.</title>
        <authorList>
            <person name="Spang A."/>
            <person name="Saw J.H."/>
            <person name="Jorgensen S.L."/>
            <person name="Zaremba-Niedzwiedzka K."/>
            <person name="Martijn J."/>
            <person name="Lind A.E."/>
            <person name="van Eijk R."/>
            <person name="Schleper C."/>
            <person name="Guy L."/>
            <person name="Ettema T.J."/>
        </authorList>
    </citation>
    <scope>NUCLEOTIDE SEQUENCE</scope>
</reference>
<dbReference type="AlphaFoldDB" id="A0A0F9FT34"/>
<comment type="caution">
    <text evidence="1">The sequence shown here is derived from an EMBL/GenBank/DDBJ whole genome shotgun (WGS) entry which is preliminary data.</text>
</comment>
<accession>A0A0F9FT34</accession>
<sequence length="56" mass="6450">MAEKTFCDVCKDEILFPLYTVSIFDSKKDDNLLHRDLCPLCMEATKRAIESVENPL</sequence>
<dbReference type="EMBL" id="LAZR01022557">
    <property type="protein sequence ID" value="KKL81456.1"/>
    <property type="molecule type" value="Genomic_DNA"/>
</dbReference>
<proteinExistence type="predicted"/>
<name>A0A0F9FT34_9ZZZZ</name>